<reference evidence="3" key="1">
    <citation type="submission" date="2018-07" db="EMBL/GenBank/DDBJ databases">
        <authorList>
            <person name="Blom J."/>
        </authorList>
    </citation>
    <scope>NUCLEOTIDE SEQUENCE [LARGE SCALE GENOMIC DNA]</scope>
    <source>
        <strain evidence="3">CCOS 864</strain>
    </source>
</reference>
<dbReference type="Proteomes" id="UP000255177">
    <property type="component" value="Unassembled WGS sequence"/>
</dbReference>
<organism evidence="2 3">
    <name type="scientific">Pseudomonas wadenswilerensis</name>
    <dbReference type="NCBI Taxonomy" id="1785161"/>
    <lineage>
        <taxon>Bacteria</taxon>
        <taxon>Pseudomonadati</taxon>
        <taxon>Pseudomonadota</taxon>
        <taxon>Gammaproteobacteria</taxon>
        <taxon>Pseudomonadales</taxon>
        <taxon>Pseudomonadaceae</taxon>
        <taxon>Pseudomonas</taxon>
    </lineage>
</organism>
<accession>A0A380SSU3</accession>
<feature type="transmembrane region" description="Helical" evidence="1">
    <location>
        <begin position="51"/>
        <end position="67"/>
    </location>
</feature>
<feature type="transmembrane region" description="Helical" evidence="1">
    <location>
        <begin position="74"/>
        <end position="90"/>
    </location>
</feature>
<gene>
    <name evidence="2" type="ORF">CCOS864_00457</name>
</gene>
<dbReference type="RefSeq" id="WP_244211874.1">
    <property type="nucleotide sequence ID" value="NZ_CBCSFG010000002.1"/>
</dbReference>
<evidence type="ECO:0000313" key="2">
    <source>
        <dbReference type="EMBL" id="SUQ61052.1"/>
    </source>
</evidence>
<keyword evidence="1" id="KW-0812">Transmembrane</keyword>
<name>A0A380SSU3_9PSED</name>
<evidence type="ECO:0000313" key="3">
    <source>
        <dbReference type="Proteomes" id="UP000255177"/>
    </source>
</evidence>
<dbReference type="EMBL" id="UIDD01000001">
    <property type="protein sequence ID" value="SUQ61052.1"/>
    <property type="molecule type" value="Genomic_DNA"/>
</dbReference>
<keyword evidence="1" id="KW-0472">Membrane</keyword>
<feature type="transmembrane region" description="Helical" evidence="1">
    <location>
        <begin position="110"/>
        <end position="127"/>
    </location>
</feature>
<dbReference type="AlphaFoldDB" id="A0A380SSU3"/>
<keyword evidence="3" id="KW-1185">Reference proteome</keyword>
<keyword evidence="1" id="KW-1133">Transmembrane helix</keyword>
<sequence>MPRDETGEFGLLRWRLNCDRCALDRGQVPLPHIPCWIIPSIVSATGLSKDALHIYFGMVVFVTLAAISKQPRPYLAWSCALALACVGEIVDGWDDLHSLGYWRWQASLHDVLNTLFWPSVLTLLGYLRSRAKHGPNFPEK</sequence>
<evidence type="ECO:0000256" key="1">
    <source>
        <dbReference type="SAM" id="Phobius"/>
    </source>
</evidence>
<proteinExistence type="predicted"/>
<protein>
    <submittedName>
        <fullName evidence="2">Uncharacterized protein</fullName>
    </submittedName>
</protein>